<proteinExistence type="inferred from homology"/>
<dbReference type="InterPro" id="IPR001555">
    <property type="entry name" value="GART_AS"/>
</dbReference>
<dbReference type="InterPro" id="IPR005793">
    <property type="entry name" value="Formyl_trans_C"/>
</dbReference>
<dbReference type="EC" id="2.1.2.9" evidence="3 8"/>
<dbReference type="Proteomes" id="UP000015455">
    <property type="component" value="Unassembled WGS sequence"/>
</dbReference>
<feature type="domain" description="Formyl transferase N-terminal" evidence="9">
    <location>
        <begin position="7"/>
        <end position="185"/>
    </location>
</feature>
<dbReference type="AlphaFoldDB" id="S9ZIL6"/>
<dbReference type="SUPFAM" id="SSF53328">
    <property type="entry name" value="Formyltransferase"/>
    <property type="match status" value="1"/>
</dbReference>
<dbReference type="InterPro" id="IPR005794">
    <property type="entry name" value="Fmt"/>
</dbReference>
<dbReference type="STRING" id="1348657.M622_05475"/>
<reference evidence="11 12" key="1">
    <citation type="submission" date="2013-06" db="EMBL/GenBank/DDBJ databases">
        <title>Draft genome sequence of Thauera terpenica.</title>
        <authorList>
            <person name="Liu B."/>
            <person name="Frostegard A.H."/>
            <person name="Shapleigh J.P."/>
        </authorList>
    </citation>
    <scope>NUCLEOTIDE SEQUENCE [LARGE SCALE GENOMIC DNA]</scope>
    <source>
        <strain evidence="11 12">58Eu</strain>
    </source>
</reference>
<organism evidence="11 12">
    <name type="scientific">Thauera terpenica 58Eu</name>
    <dbReference type="NCBI Taxonomy" id="1348657"/>
    <lineage>
        <taxon>Bacteria</taxon>
        <taxon>Pseudomonadati</taxon>
        <taxon>Pseudomonadota</taxon>
        <taxon>Betaproteobacteria</taxon>
        <taxon>Rhodocyclales</taxon>
        <taxon>Zoogloeaceae</taxon>
        <taxon>Thauera</taxon>
    </lineage>
</organism>
<dbReference type="RefSeq" id="WP_021250384.1">
    <property type="nucleotide sequence ID" value="NZ_ATJV01000081.1"/>
</dbReference>
<evidence type="ECO:0000313" key="12">
    <source>
        <dbReference type="Proteomes" id="UP000015455"/>
    </source>
</evidence>
<evidence type="ECO:0000256" key="5">
    <source>
        <dbReference type="ARBA" id="ARBA00022679"/>
    </source>
</evidence>
<evidence type="ECO:0000256" key="4">
    <source>
        <dbReference type="ARBA" id="ARBA00016014"/>
    </source>
</evidence>
<evidence type="ECO:0000256" key="1">
    <source>
        <dbReference type="ARBA" id="ARBA00002606"/>
    </source>
</evidence>
<evidence type="ECO:0000313" key="11">
    <source>
        <dbReference type="EMBL" id="EPZ14431.1"/>
    </source>
</evidence>
<feature type="binding site" evidence="8">
    <location>
        <begin position="114"/>
        <end position="117"/>
    </location>
    <ligand>
        <name>(6S)-5,6,7,8-tetrahydrofolate</name>
        <dbReference type="ChEBI" id="CHEBI:57453"/>
    </ligand>
</feature>
<dbReference type="InterPro" id="IPR041711">
    <property type="entry name" value="Met-tRNA-FMT_N"/>
</dbReference>
<evidence type="ECO:0000256" key="2">
    <source>
        <dbReference type="ARBA" id="ARBA00010699"/>
    </source>
</evidence>
<dbReference type="GO" id="GO:0005829">
    <property type="term" value="C:cytosol"/>
    <property type="evidence" value="ECO:0007669"/>
    <property type="project" value="TreeGrafter"/>
</dbReference>
<dbReference type="HAMAP" id="MF_00182">
    <property type="entry name" value="Formyl_trans"/>
    <property type="match status" value="1"/>
</dbReference>
<dbReference type="PATRIC" id="fig|1348657.5.peg.2985"/>
<dbReference type="Gene3D" id="3.10.25.10">
    <property type="entry name" value="Formyl transferase, C-terminal domain"/>
    <property type="match status" value="1"/>
</dbReference>
<dbReference type="OrthoDB" id="9802815at2"/>
<comment type="function">
    <text evidence="1 8">Attaches a formyl group to the free amino group of methionyl-tRNA(fMet). The formyl group appears to play a dual role in the initiator identity of N-formylmethionyl-tRNA by promoting its recognition by IF2 and preventing the misappropriation of this tRNA by the elongation apparatus.</text>
</comment>
<dbReference type="InterPro" id="IPR036477">
    <property type="entry name" value="Formyl_transf_N_sf"/>
</dbReference>
<dbReference type="InterPro" id="IPR011034">
    <property type="entry name" value="Formyl_transferase-like_C_sf"/>
</dbReference>
<dbReference type="eggNOG" id="COG0223">
    <property type="taxonomic scope" value="Bacteria"/>
</dbReference>
<dbReference type="PANTHER" id="PTHR11138">
    <property type="entry name" value="METHIONYL-TRNA FORMYLTRANSFERASE"/>
    <property type="match status" value="1"/>
</dbReference>
<dbReference type="CDD" id="cd08704">
    <property type="entry name" value="Met_tRNA_FMT_C"/>
    <property type="match status" value="1"/>
</dbReference>
<dbReference type="InterPro" id="IPR002376">
    <property type="entry name" value="Formyl_transf_N"/>
</dbReference>
<feature type="domain" description="Formyl transferase C-terminal" evidence="10">
    <location>
        <begin position="208"/>
        <end position="307"/>
    </location>
</feature>
<evidence type="ECO:0000259" key="10">
    <source>
        <dbReference type="Pfam" id="PF02911"/>
    </source>
</evidence>
<accession>S9ZIL6</accession>
<keyword evidence="5 8" id="KW-0808">Transferase</keyword>
<dbReference type="GO" id="GO:0004479">
    <property type="term" value="F:methionyl-tRNA formyltransferase activity"/>
    <property type="evidence" value="ECO:0007669"/>
    <property type="project" value="UniProtKB-UniRule"/>
</dbReference>
<dbReference type="PROSITE" id="PS00373">
    <property type="entry name" value="GART"/>
    <property type="match status" value="1"/>
</dbReference>
<evidence type="ECO:0000256" key="6">
    <source>
        <dbReference type="ARBA" id="ARBA00022917"/>
    </source>
</evidence>
<comment type="catalytic activity">
    <reaction evidence="7 8">
        <text>L-methionyl-tRNA(fMet) + (6R)-10-formyltetrahydrofolate = N-formyl-L-methionyl-tRNA(fMet) + (6S)-5,6,7,8-tetrahydrofolate + H(+)</text>
        <dbReference type="Rhea" id="RHEA:24380"/>
        <dbReference type="Rhea" id="RHEA-COMP:9952"/>
        <dbReference type="Rhea" id="RHEA-COMP:9953"/>
        <dbReference type="ChEBI" id="CHEBI:15378"/>
        <dbReference type="ChEBI" id="CHEBI:57453"/>
        <dbReference type="ChEBI" id="CHEBI:78530"/>
        <dbReference type="ChEBI" id="CHEBI:78844"/>
        <dbReference type="ChEBI" id="CHEBI:195366"/>
        <dbReference type="EC" id="2.1.2.9"/>
    </reaction>
</comment>
<dbReference type="InterPro" id="IPR044135">
    <property type="entry name" value="Met-tRNA-FMT_C"/>
</dbReference>
<evidence type="ECO:0000256" key="3">
    <source>
        <dbReference type="ARBA" id="ARBA00012261"/>
    </source>
</evidence>
<evidence type="ECO:0000256" key="7">
    <source>
        <dbReference type="ARBA" id="ARBA00048558"/>
    </source>
</evidence>
<dbReference type="InterPro" id="IPR037022">
    <property type="entry name" value="Formyl_trans_C_sf"/>
</dbReference>
<name>S9ZIL6_9RHOO</name>
<keyword evidence="12" id="KW-1185">Reference proteome</keyword>
<comment type="similarity">
    <text evidence="2 8">Belongs to the Fmt family.</text>
</comment>
<dbReference type="EMBL" id="ATJV01000081">
    <property type="protein sequence ID" value="EPZ14431.1"/>
    <property type="molecule type" value="Genomic_DNA"/>
</dbReference>
<sequence>MHSAPLRVAFAGTPEFAACALEAILAAGHEVVLVLTQPDRPAGRGMKLSPSAVKQLALARGIEVDQPEKLRTDAQRARLVACAPDVLVVAAYGLILPPAVLELPRLGCINIHASLLPRWRGAAPIHRALEAGDSETGITIMQMDEGLDTGPMLLKRSLPILPDDTTASLHDRLAVLGGECIVEALSALQGEGLRPTPQPAEGVSYAAKIARAEAFVDWSRPAVELERALRAFDPFPGLASTLRGTVVKFWSAELVDPDGEPDHPPGTVLAADASGVVIACGRGALRCTVLQRPGSKRLPAGEFLHGFAVCAGERFACAEAGAT</sequence>
<evidence type="ECO:0000256" key="8">
    <source>
        <dbReference type="HAMAP-Rule" id="MF_00182"/>
    </source>
</evidence>
<protein>
    <recommendedName>
        <fullName evidence="4 8">Methionyl-tRNA formyltransferase</fullName>
        <ecNumber evidence="3 8">2.1.2.9</ecNumber>
    </recommendedName>
</protein>
<dbReference type="Pfam" id="PF00551">
    <property type="entry name" value="Formyl_trans_N"/>
    <property type="match status" value="1"/>
</dbReference>
<dbReference type="Gene3D" id="3.40.50.170">
    <property type="entry name" value="Formyl transferase, N-terminal domain"/>
    <property type="match status" value="1"/>
</dbReference>
<dbReference type="Pfam" id="PF02911">
    <property type="entry name" value="Formyl_trans_C"/>
    <property type="match status" value="1"/>
</dbReference>
<dbReference type="NCBIfam" id="TIGR00460">
    <property type="entry name" value="fmt"/>
    <property type="match status" value="1"/>
</dbReference>
<evidence type="ECO:0000259" key="9">
    <source>
        <dbReference type="Pfam" id="PF00551"/>
    </source>
</evidence>
<gene>
    <name evidence="8" type="primary">fmt</name>
    <name evidence="11" type="ORF">M622_05475</name>
</gene>
<dbReference type="PANTHER" id="PTHR11138:SF5">
    <property type="entry name" value="METHIONYL-TRNA FORMYLTRANSFERASE, MITOCHONDRIAL"/>
    <property type="match status" value="1"/>
</dbReference>
<dbReference type="CDD" id="cd08646">
    <property type="entry name" value="FMT_core_Met-tRNA-FMT_N"/>
    <property type="match status" value="1"/>
</dbReference>
<comment type="caution">
    <text evidence="11">The sequence shown here is derived from an EMBL/GenBank/DDBJ whole genome shotgun (WGS) entry which is preliminary data.</text>
</comment>
<dbReference type="SUPFAM" id="SSF50486">
    <property type="entry name" value="FMT C-terminal domain-like"/>
    <property type="match status" value="1"/>
</dbReference>
<keyword evidence="6 8" id="KW-0648">Protein biosynthesis</keyword>